<protein>
    <submittedName>
        <fullName evidence="3">Two-component system response regulator</fullName>
    </submittedName>
</protein>
<sequence>MYRRISNELIYYLKLGDAVVIMDEKQVILDVNIPYENMTGNKRQTIIGSTAEFLNSNLQPMMYKSFKDILKDGKPWSGIMVNIKKSSEVSYSFITITPIKIYEQIYYVGITRSVDQLAIEGNNQRKEEQKELYKVLALSSEIRDTGIAEHLLRVQRLTENFLLALNEQEKYSFPVAYRDKIIQYSILHDIGKSGVPESILYKPGPLTFYERKIIEMHPLIGVDVLYKISDGMTYKLFDDIAIASNIIKYHHEKWDGTGYPEGLKGEAIPFEARVIAIVDVYDALVSKRSYKESWSANEALSYLQEQRGLHFDPLLVDAFIETVIDFTMGEDKLFEIHC</sequence>
<proteinExistence type="predicted"/>
<dbReference type="CDD" id="cd00077">
    <property type="entry name" value="HDc"/>
    <property type="match status" value="1"/>
</dbReference>
<dbReference type="InterPro" id="IPR003607">
    <property type="entry name" value="HD/PDEase_dom"/>
</dbReference>
<dbReference type="PANTHER" id="PTHR45228">
    <property type="entry name" value="CYCLIC DI-GMP PHOSPHODIESTERASE TM_0186-RELATED"/>
    <property type="match status" value="1"/>
</dbReference>
<dbReference type="PANTHER" id="PTHR45228:SF8">
    <property type="entry name" value="TWO-COMPONENT RESPONSE REGULATOR-RELATED"/>
    <property type="match status" value="1"/>
</dbReference>
<organism evidence="3 4">
    <name type="scientific">Lysinibacillus parviboronicapiens</name>
    <dbReference type="NCBI Taxonomy" id="436516"/>
    <lineage>
        <taxon>Bacteria</taxon>
        <taxon>Bacillati</taxon>
        <taxon>Bacillota</taxon>
        <taxon>Bacilli</taxon>
        <taxon>Bacillales</taxon>
        <taxon>Bacillaceae</taxon>
        <taxon>Lysinibacillus</taxon>
    </lineage>
</organism>
<dbReference type="SUPFAM" id="SSF109604">
    <property type="entry name" value="HD-domain/PDEase-like"/>
    <property type="match status" value="1"/>
</dbReference>
<dbReference type="InterPro" id="IPR037522">
    <property type="entry name" value="HD_GYP_dom"/>
</dbReference>
<dbReference type="InterPro" id="IPR052020">
    <property type="entry name" value="Cyclic_di-GMP/3'3'-cGAMP_PDE"/>
</dbReference>
<comment type="caution">
    <text evidence="3">The sequence shown here is derived from an EMBL/GenBank/DDBJ whole genome shotgun (WGS) entry which is preliminary data.</text>
</comment>
<dbReference type="InterPro" id="IPR035965">
    <property type="entry name" value="PAS-like_dom_sf"/>
</dbReference>
<name>A0ABV2PEU7_9BACI</name>
<feature type="domain" description="HD-GYP" evidence="2">
    <location>
        <begin position="125"/>
        <end position="335"/>
    </location>
</feature>
<dbReference type="InterPro" id="IPR000014">
    <property type="entry name" value="PAS"/>
</dbReference>
<accession>A0ABV2PEU7</accession>
<dbReference type="PROSITE" id="PS50112">
    <property type="entry name" value="PAS"/>
    <property type="match status" value="1"/>
</dbReference>
<dbReference type="Pfam" id="PF13487">
    <property type="entry name" value="HD_5"/>
    <property type="match status" value="1"/>
</dbReference>
<dbReference type="SUPFAM" id="SSF55785">
    <property type="entry name" value="PYP-like sensor domain (PAS domain)"/>
    <property type="match status" value="1"/>
</dbReference>
<evidence type="ECO:0000259" key="2">
    <source>
        <dbReference type="PROSITE" id="PS51832"/>
    </source>
</evidence>
<reference evidence="3 4" key="1">
    <citation type="submission" date="2024-06" db="EMBL/GenBank/DDBJ databases">
        <title>Sorghum-associated microbial communities from plants grown in Nebraska, USA.</title>
        <authorList>
            <person name="Schachtman D."/>
        </authorList>
    </citation>
    <scope>NUCLEOTIDE SEQUENCE [LARGE SCALE GENOMIC DNA]</scope>
    <source>
        <strain evidence="3 4">736</strain>
    </source>
</reference>
<dbReference type="Gene3D" id="3.30.450.20">
    <property type="entry name" value="PAS domain"/>
    <property type="match status" value="1"/>
</dbReference>
<dbReference type="Gene3D" id="1.10.3210.10">
    <property type="entry name" value="Hypothetical protein af1432"/>
    <property type="match status" value="1"/>
</dbReference>
<dbReference type="SMART" id="SM00471">
    <property type="entry name" value="HDc"/>
    <property type="match status" value="1"/>
</dbReference>
<feature type="domain" description="PAS" evidence="1">
    <location>
        <begin position="17"/>
        <end position="73"/>
    </location>
</feature>
<dbReference type="RefSeq" id="WP_354470891.1">
    <property type="nucleotide sequence ID" value="NZ_JBEPSB010000001.1"/>
</dbReference>
<evidence type="ECO:0000259" key="1">
    <source>
        <dbReference type="PROSITE" id="PS50112"/>
    </source>
</evidence>
<dbReference type="PROSITE" id="PS51832">
    <property type="entry name" value="HD_GYP"/>
    <property type="match status" value="1"/>
</dbReference>
<dbReference type="Proteomes" id="UP001549363">
    <property type="component" value="Unassembled WGS sequence"/>
</dbReference>
<gene>
    <name evidence="3" type="ORF">ABIA69_000625</name>
</gene>
<evidence type="ECO:0000313" key="4">
    <source>
        <dbReference type="Proteomes" id="UP001549363"/>
    </source>
</evidence>
<keyword evidence="4" id="KW-1185">Reference proteome</keyword>
<dbReference type="EMBL" id="JBEPSB010000001">
    <property type="protein sequence ID" value="MET4559482.1"/>
    <property type="molecule type" value="Genomic_DNA"/>
</dbReference>
<evidence type="ECO:0000313" key="3">
    <source>
        <dbReference type="EMBL" id="MET4559482.1"/>
    </source>
</evidence>